<dbReference type="InterPro" id="IPR025359">
    <property type="entry name" value="SduA_C"/>
</dbReference>
<reference evidence="3 5" key="2">
    <citation type="submission" date="2020-07" db="EMBL/GenBank/DDBJ databases">
        <title>Sequencing the genomes of 1000 actinobacteria strains.</title>
        <authorList>
            <person name="Klenk H.-P."/>
        </authorList>
    </citation>
    <scope>NUCLEOTIDE SEQUENCE [LARGE SCALE GENOMIC DNA]</scope>
    <source>
        <strain evidence="3 5">DSM 41455</strain>
    </source>
</reference>
<evidence type="ECO:0000313" key="5">
    <source>
        <dbReference type="Proteomes" id="UP000530403"/>
    </source>
</evidence>
<proteinExistence type="predicted"/>
<protein>
    <recommendedName>
        <fullName evidence="1">Shedu protein SduA C-terminal domain-containing protein</fullName>
    </recommendedName>
</protein>
<keyword evidence="4" id="KW-1185">Reference proteome</keyword>
<evidence type="ECO:0000313" key="2">
    <source>
        <dbReference type="EMBL" id="GFM96692.1"/>
    </source>
</evidence>
<dbReference type="EMBL" id="BLWC01000001">
    <property type="protein sequence ID" value="GFM96692.1"/>
    <property type="molecule type" value="Genomic_DNA"/>
</dbReference>
<dbReference type="Pfam" id="PF14082">
    <property type="entry name" value="SduA_C"/>
    <property type="match status" value="1"/>
</dbReference>
<feature type="domain" description="Shedu protein SduA C-terminal" evidence="1">
    <location>
        <begin position="244"/>
        <end position="391"/>
    </location>
</feature>
<dbReference type="AlphaFoldDB" id="A0A7J0C2G9"/>
<organism evidence="2 4">
    <name type="scientific">Streptomyces fulvorobeus</name>
    <dbReference type="NCBI Taxonomy" id="284028"/>
    <lineage>
        <taxon>Bacteria</taxon>
        <taxon>Bacillati</taxon>
        <taxon>Actinomycetota</taxon>
        <taxon>Actinomycetes</taxon>
        <taxon>Kitasatosporales</taxon>
        <taxon>Streptomycetaceae</taxon>
        <taxon>Streptomyces</taxon>
    </lineage>
</organism>
<evidence type="ECO:0000313" key="3">
    <source>
        <dbReference type="EMBL" id="NYE40412.1"/>
    </source>
</evidence>
<accession>A0A7J0C2G9</accession>
<comment type="caution">
    <text evidence="2">The sequence shown here is derived from an EMBL/GenBank/DDBJ whole genome shotgun (WGS) entry which is preliminary data.</text>
</comment>
<sequence length="401" mass="44854">MPSPRSDMALELHLQKIRSAAAATDVEQAVGLALGHVRSGPGGRRRGGKRLTELLGAARLTAARAEEWEVVRSLQDAIHYTRGDLLRPDYEEKYRLHYLDHGPRDKLGLDSIARTVTMTNEFWSMTARHYLGEHPEAGLEEILEHVRSLGEDARFMQAPAEDPARYRIPRGISERAIWTERVLRNRVEVSDPAESARRIVASPEALAVLAADEDGRTVLRAAELQRRAADLGDLRAMTEDPGTTEHALQRALRGMHWIFGGRVIGEARQRRLVPGDEVDIPLIRGDGSFQVVELKRSAGVKLVKEHRGSLVPRRDVHDAVGQAVNYLVGLDENRERVYREFGIDTRRASALVLIGHPMSQPDVTEKEINDALRVHTSHLNRIEVLTYKELLDSAERALALG</sequence>
<dbReference type="Proteomes" id="UP000530403">
    <property type="component" value="Unassembled WGS sequence"/>
</dbReference>
<evidence type="ECO:0000313" key="4">
    <source>
        <dbReference type="Proteomes" id="UP000498980"/>
    </source>
</evidence>
<reference evidence="2 4" key="1">
    <citation type="submission" date="2020-05" db="EMBL/GenBank/DDBJ databases">
        <title>Whole genome shotgun sequence of Streptomyces fulvorobeus NBRC 15897.</title>
        <authorList>
            <person name="Komaki H."/>
            <person name="Tamura T."/>
        </authorList>
    </citation>
    <scope>NUCLEOTIDE SEQUENCE [LARGE SCALE GENOMIC DNA]</scope>
    <source>
        <strain evidence="2 4">NBRC 15897</strain>
    </source>
</reference>
<dbReference type="Proteomes" id="UP000498980">
    <property type="component" value="Unassembled WGS sequence"/>
</dbReference>
<name>A0A7J0C2G9_9ACTN</name>
<evidence type="ECO:0000259" key="1">
    <source>
        <dbReference type="Pfam" id="PF14082"/>
    </source>
</evidence>
<gene>
    <name evidence="3" type="ORF">HEB29_001423</name>
    <name evidence="2" type="ORF">Sfulv_15030</name>
</gene>
<dbReference type="EMBL" id="JACCCF010000001">
    <property type="protein sequence ID" value="NYE40412.1"/>
    <property type="molecule type" value="Genomic_DNA"/>
</dbReference>
<dbReference type="RefSeq" id="WP_246353034.1">
    <property type="nucleotide sequence ID" value="NZ_BAAAUE010000007.1"/>
</dbReference>